<dbReference type="GO" id="GO:0032968">
    <property type="term" value="P:positive regulation of transcription elongation by RNA polymerase II"/>
    <property type="evidence" value="ECO:0007669"/>
    <property type="project" value="TreeGrafter"/>
</dbReference>
<feature type="compositionally biased region" description="Acidic residues" evidence="1">
    <location>
        <begin position="191"/>
        <end position="201"/>
    </location>
</feature>
<accession>A0AAD4R9K5</accession>
<feature type="compositionally biased region" description="Low complexity" evidence="1">
    <location>
        <begin position="153"/>
        <end position="163"/>
    </location>
</feature>
<proteinExistence type="predicted"/>
<feature type="compositionally biased region" description="Low complexity" evidence="1">
    <location>
        <begin position="64"/>
        <end position="77"/>
    </location>
</feature>
<evidence type="ECO:0000256" key="1">
    <source>
        <dbReference type="SAM" id="MobiDB-lite"/>
    </source>
</evidence>
<evidence type="ECO:0000313" key="2">
    <source>
        <dbReference type="EMBL" id="KAI1719081.1"/>
    </source>
</evidence>
<dbReference type="PANTHER" id="PTHR23146">
    <property type="entry name" value="LEO1 PROTEIN"/>
    <property type="match status" value="1"/>
</dbReference>
<feature type="compositionally biased region" description="Basic and acidic residues" evidence="1">
    <location>
        <begin position="95"/>
        <end position="107"/>
    </location>
</feature>
<feature type="region of interest" description="Disordered" evidence="1">
    <location>
        <begin position="1"/>
        <end position="201"/>
    </location>
</feature>
<dbReference type="PANTHER" id="PTHR23146:SF0">
    <property type="entry name" value="RNA POLYMERASE-ASSOCIATED PROTEIN LEO1"/>
    <property type="match status" value="1"/>
</dbReference>
<organism evidence="2 3">
    <name type="scientific">Ditylenchus destructor</name>
    <dbReference type="NCBI Taxonomy" id="166010"/>
    <lineage>
        <taxon>Eukaryota</taxon>
        <taxon>Metazoa</taxon>
        <taxon>Ecdysozoa</taxon>
        <taxon>Nematoda</taxon>
        <taxon>Chromadorea</taxon>
        <taxon>Rhabditida</taxon>
        <taxon>Tylenchina</taxon>
        <taxon>Tylenchomorpha</taxon>
        <taxon>Sphaerularioidea</taxon>
        <taxon>Anguinidae</taxon>
        <taxon>Anguininae</taxon>
        <taxon>Ditylenchus</taxon>
    </lineage>
</organism>
<dbReference type="AlphaFoldDB" id="A0AAD4R9K5"/>
<reference evidence="2" key="1">
    <citation type="submission" date="2022-01" db="EMBL/GenBank/DDBJ databases">
        <title>Genome Sequence Resource for Two Populations of Ditylenchus destructor, the Migratory Endoparasitic Phytonematode.</title>
        <authorList>
            <person name="Zhang H."/>
            <person name="Lin R."/>
            <person name="Xie B."/>
        </authorList>
    </citation>
    <scope>NUCLEOTIDE SEQUENCE</scope>
    <source>
        <strain evidence="2">BazhouSP</strain>
    </source>
</reference>
<feature type="compositionally biased region" description="Basic and acidic residues" evidence="1">
    <location>
        <begin position="391"/>
        <end position="410"/>
    </location>
</feature>
<dbReference type="GO" id="GO:1990269">
    <property type="term" value="F:RNA polymerase II C-terminal domain phosphoserine binding"/>
    <property type="evidence" value="ECO:0007669"/>
    <property type="project" value="TreeGrafter"/>
</dbReference>
<comment type="caution">
    <text evidence="2">The sequence shown here is derived from an EMBL/GenBank/DDBJ whole genome shotgun (WGS) entry which is preliminary data.</text>
</comment>
<feature type="compositionally biased region" description="Polar residues" evidence="1">
    <location>
        <begin position="1"/>
        <end position="19"/>
    </location>
</feature>
<dbReference type="GO" id="GO:0006368">
    <property type="term" value="P:transcription elongation by RNA polymerase II"/>
    <property type="evidence" value="ECO:0007669"/>
    <property type="project" value="InterPro"/>
</dbReference>
<sequence>MSSSDESSDATPTHIVQETHSPKSSSGSGSSSDESSRHSDDAQPQPQETSSQGEQSPAPEQQNNRSRSSSSSVASDNSDVKNKSQMNMEEPDGNVSEKESEQSDTEMKSVGGDEEPVVTRNRTMSSGSEDNDDDDEEENNKRKSGTTAAIFGDDVSSSSASDAENVKDKDEDQEDTGTNLDEIVGPRLYSDPEEEAMEEEDAAPTLIDLEMARCRADLGTEGSLFVKFPNFLSVDTKPFDPETYEDEMEDDEVLDEEGRTRLKLKIENTVRWRLRKDEHGNDVKESNAKFVKWSDGSMSLFLGNEMFDVERQKIMDHNHLFIRQGGGLLAQSVFTEKLVFRPHSTETLTHRKVTLSMADKSSKTQKVKVINDVGDNPEAQKQALIRKEEERLRASARRESQARRARDRPRVSGLTSGFLEGGYESDDMESPAAIKRHYQRGEPKTETANEEKNCHRRRRGLIIIHEQVGFNLFYQQSQILI</sequence>
<gene>
    <name evidence="2" type="ORF">DdX_06205</name>
</gene>
<feature type="compositionally biased region" description="Polar residues" evidence="1">
    <location>
        <begin position="42"/>
        <end position="63"/>
    </location>
</feature>
<feature type="compositionally biased region" description="Acidic residues" evidence="1">
    <location>
        <begin position="129"/>
        <end position="138"/>
    </location>
</feature>
<dbReference type="InterPro" id="IPR007149">
    <property type="entry name" value="Leo1"/>
</dbReference>
<evidence type="ECO:0000313" key="3">
    <source>
        <dbReference type="Proteomes" id="UP001201812"/>
    </source>
</evidence>
<dbReference type="EMBL" id="JAKKPZ010000007">
    <property type="protein sequence ID" value="KAI1719081.1"/>
    <property type="molecule type" value="Genomic_DNA"/>
</dbReference>
<name>A0AAD4R9K5_9BILA</name>
<feature type="region of interest" description="Disordered" evidence="1">
    <location>
        <begin position="391"/>
        <end position="426"/>
    </location>
</feature>
<keyword evidence="3" id="KW-1185">Reference proteome</keyword>
<protein>
    <submittedName>
        <fullName evidence="2">Leo1-like protein domain-containing protein</fullName>
    </submittedName>
</protein>
<dbReference type="Pfam" id="PF04004">
    <property type="entry name" value="Leo1"/>
    <property type="match status" value="1"/>
</dbReference>
<dbReference type="Proteomes" id="UP001201812">
    <property type="component" value="Unassembled WGS sequence"/>
</dbReference>
<dbReference type="GO" id="GO:0016593">
    <property type="term" value="C:Cdc73/Paf1 complex"/>
    <property type="evidence" value="ECO:0007669"/>
    <property type="project" value="InterPro"/>
</dbReference>
<feature type="compositionally biased region" description="Low complexity" evidence="1">
    <location>
        <begin position="22"/>
        <end position="33"/>
    </location>
</feature>